<dbReference type="CDD" id="cd02869">
    <property type="entry name" value="PseudoU_synth_RluA_like"/>
    <property type="match status" value="1"/>
</dbReference>
<dbReference type="Proteomes" id="UP000443582">
    <property type="component" value="Unassembled WGS sequence"/>
</dbReference>
<dbReference type="EMBL" id="QDKL01000001">
    <property type="protein sequence ID" value="RZF22351.1"/>
    <property type="molecule type" value="Genomic_DNA"/>
</dbReference>
<dbReference type="PANTHER" id="PTHR21600">
    <property type="entry name" value="MITOCHONDRIAL RNA PSEUDOURIDINE SYNTHASE"/>
    <property type="match status" value="1"/>
</dbReference>
<dbReference type="Gene3D" id="3.30.2350.10">
    <property type="entry name" value="Pseudouridine synthase"/>
    <property type="match status" value="1"/>
</dbReference>
<protein>
    <submittedName>
        <fullName evidence="3">RNA pseudouridine synthase</fullName>
    </submittedName>
</protein>
<dbReference type="PANTHER" id="PTHR21600:SF87">
    <property type="entry name" value="RNA PSEUDOURIDYLATE SYNTHASE DOMAIN-CONTAINING PROTEIN 1"/>
    <property type="match status" value="1"/>
</dbReference>
<organism evidence="3 4">
    <name type="scientific">Halobacteriovorax vibrionivorans</name>
    <dbReference type="NCBI Taxonomy" id="2152716"/>
    <lineage>
        <taxon>Bacteria</taxon>
        <taxon>Pseudomonadati</taxon>
        <taxon>Bdellovibrionota</taxon>
        <taxon>Bacteriovoracia</taxon>
        <taxon>Bacteriovoracales</taxon>
        <taxon>Halobacteriovoraceae</taxon>
        <taxon>Halobacteriovorax</taxon>
    </lineage>
</organism>
<comment type="caution">
    <text evidence="3">The sequence shown here is derived from an EMBL/GenBank/DDBJ whole genome shotgun (WGS) entry which is preliminary data.</text>
</comment>
<evidence type="ECO:0000313" key="4">
    <source>
        <dbReference type="Proteomes" id="UP000443582"/>
    </source>
</evidence>
<feature type="domain" description="Pseudouridine synthase RsuA/RluA-like" evidence="2">
    <location>
        <begin position="93"/>
        <end position="222"/>
    </location>
</feature>
<reference evidence="4" key="1">
    <citation type="journal article" date="2019" name="Int. J. Syst. Evol. Microbiol.">
        <title>Halobacteriovorax valvorus sp. nov., a novel prokaryotic predator isolated from coastal seawater of China.</title>
        <authorList>
            <person name="Chen M.-X."/>
        </authorList>
    </citation>
    <scope>NUCLEOTIDE SEQUENCE [LARGE SCALE GENOMIC DNA]</scope>
    <source>
        <strain evidence="4">BL9</strain>
    </source>
</reference>
<dbReference type="Pfam" id="PF00849">
    <property type="entry name" value="PseudoU_synth_2"/>
    <property type="match status" value="1"/>
</dbReference>
<sequence>MTNKFTVTAKAHTDMSAVDLLASKCEKSNIELSKIKIKNLMKQGACWTKSAKPERIRKAKYEVKRGQTIKLFVDLNIQEQDMSELKCLHETHHYGVYYKPVGVLCQGTKYGDSYTILRELHKRMGREPFLIHRLDKETSGVMIIAYTKKGARAFSQQIKDHKIEKTYQAEVKGHPPESKRLESVIDGKEAILEYTVKKKLEKTSIVEVKLITGRKHQIRIQFTELGFPVMGDPRYGKGNGNDIGLQLVASKLSFDDPWRSGNFVTVEIPKEKQLF</sequence>
<dbReference type="InterPro" id="IPR020103">
    <property type="entry name" value="PsdUridine_synth_cat_dom_sf"/>
</dbReference>
<accession>A0ABY0IKG5</accession>
<dbReference type="SUPFAM" id="SSF55120">
    <property type="entry name" value="Pseudouridine synthase"/>
    <property type="match status" value="1"/>
</dbReference>
<name>A0ABY0IKG5_9BACT</name>
<dbReference type="InterPro" id="IPR050188">
    <property type="entry name" value="RluA_PseudoU_synthase"/>
</dbReference>
<dbReference type="RefSeq" id="WP_114705296.1">
    <property type="nucleotide sequence ID" value="NZ_QDKL01000001.1"/>
</dbReference>
<dbReference type="PROSITE" id="PS01129">
    <property type="entry name" value="PSI_RLU"/>
    <property type="match status" value="1"/>
</dbReference>
<keyword evidence="4" id="KW-1185">Reference proteome</keyword>
<evidence type="ECO:0000313" key="3">
    <source>
        <dbReference type="EMBL" id="RZF22351.1"/>
    </source>
</evidence>
<evidence type="ECO:0000256" key="1">
    <source>
        <dbReference type="ARBA" id="ARBA00010876"/>
    </source>
</evidence>
<proteinExistence type="inferred from homology"/>
<dbReference type="InterPro" id="IPR006224">
    <property type="entry name" value="PsdUridine_synth_RluA-like_CS"/>
</dbReference>
<evidence type="ECO:0000259" key="2">
    <source>
        <dbReference type="Pfam" id="PF00849"/>
    </source>
</evidence>
<dbReference type="InterPro" id="IPR006145">
    <property type="entry name" value="PsdUridine_synth_RsuA/RluA"/>
</dbReference>
<gene>
    <name evidence="3" type="ORF">DAY19_00865</name>
</gene>
<comment type="similarity">
    <text evidence="1">Belongs to the pseudouridine synthase RluA family.</text>
</comment>